<name>A0A7S4K5K0_9EUKA</name>
<dbReference type="AlphaFoldDB" id="A0A7S4K5K0"/>
<gene>
    <name evidence="1" type="ORF">NAES01612_LOCUS4192</name>
</gene>
<protein>
    <submittedName>
        <fullName evidence="1">Uncharacterized protein</fullName>
    </submittedName>
</protein>
<sequence>MKLADEHCDKGNLSERSSIACEMMLARPDVDFFKTALSDKHSTRFPKVKILPSATDLNSTCDMIHAYCEMHRENLFLCITCTLTNTSGNKFHHVTLELVPQPSGGRYFSTRTALDPFDSSVVVVNLPLSSTGHVSTVRAKLHYTSADGSIHMYKLAAVSIPLKHFLSDETSSLGDWKARWNQLKFEDRTKSRDILDPMKCASKLQQDIGLDQVRQIRDISSRVQVYFCFFGKVIFGQSILLLLELDKFDGTWRGNVTIRSDALLSKSVTDEIAHAFSQTKE</sequence>
<evidence type="ECO:0000313" key="1">
    <source>
        <dbReference type="EMBL" id="CAE2284528.1"/>
    </source>
</evidence>
<accession>A0A7S4K5K0</accession>
<organism evidence="1">
    <name type="scientific">Paramoeba aestuarina</name>
    <dbReference type="NCBI Taxonomy" id="180227"/>
    <lineage>
        <taxon>Eukaryota</taxon>
        <taxon>Amoebozoa</taxon>
        <taxon>Discosea</taxon>
        <taxon>Flabellinia</taxon>
        <taxon>Dactylopodida</taxon>
        <taxon>Paramoebidae</taxon>
        <taxon>Paramoeba</taxon>
    </lineage>
</organism>
<reference evidence="1" key="1">
    <citation type="submission" date="2021-01" db="EMBL/GenBank/DDBJ databases">
        <authorList>
            <person name="Corre E."/>
            <person name="Pelletier E."/>
            <person name="Niang G."/>
            <person name="Scheremetjew M."/>
            <person name="Finn R."/>
            <person name="Kale V."/>
            <person name="Holt S."/>
            <person name="Cochrane G."/>
            <person name="Meng A."/>
            <person name="Brown T."/>
            <person name="Cohen L."/>
        </authorList>
    </citation>
    <scope>NUCLEOTIDE SEQUENCE</scope>
    <source>
        <strain evidence="1">SoJaBio B1-5/56/2</strain>
    </source>
</reference>
<proteinExistence type="predicted"/>
<dbReference type="EMBL" id="HBKR01006298">
    <property type="protein sequence ID" value="CAE2284528.1"/>
    <property type="molecule type" value="Transcribed_RNA"/>
</dbReference>